<dbReference type="GO" id="GO:0015716">
    <property type="term" value="P:organic phosphonate transport"/>
    <property type="evidence" value="ECO:0007669"/>
    <property type="project" value="InterPro"/>
</dbReference>
<dbReference type="InterPro" id="IPR009609">
    <property type="entry name" value="Phosphonate_metab_PhnG"/>
</dbReference>
<dbReference type="GO" id="GO:0019634">
    <property type="term" value="P:organic phosphonate metabolic process"/>
    <property type="evidence" value="ECO:0007669"/>
    <property type="project" value="InterPro"/>
</dbReference>
<dbReference type="EMBL" id="SIUB01000006">
    <property type="protein sequence ID" value="TBN51890.1"/>
    <property type="molecule type" value="Genomic_DNA"/>
</dbReference>
<accession>A0A4Q9GG79</accession>
<comment type="caution">
    <text evidence="1">The sequence shown here is derived from an EMBL/GenBank/DDBJ whole genome shotgun (WGS) entry which is preliminary data.</text>
</comment>
<evidence type="ECO:0000313" key="2">
    <source>
        <dbReference type="Proteomes" id="UP000291613"/>
    </source>
</evidence>
<dbReference type="AlphaFoldDB" id="A0A4Q9GG79"/>
<proteinExistence type="predicted"/>
<keyword evidence="1" id="KW-0456">Lyase</keyword>
<organism evidence="1 2">
    <name type="scientific">Hansschlegelia quercus</name>
    <dbReference type="NCBI Taxonomy" id="2528245"/>
    <lineage>
        <taxon>Bacteria</taxon>
        <taxon>Pseudomonadati</taxon>
        <taxon>Pseudomonadota</taxon>
        <taxon>Alphaproteobacteria</taxon>
        <taxon>Hyphomicrobiales</taxon>
        <taxon>Methylopilaceae</taxon>
        <taxon>Hansschlegelia</taxon>
    </lineage>
</organism>
<protein>
    <submittedName>
        <fullName evidence="1">Phosphonate C-P lyase system protein PhnG</fullName>
    </submittedName>
</protein>
<dbReference type="NCBIfam" id="TIGR03293">
    <property type="entry name" value="PhnG_redo"/>
    <property type="match status" value="1"/>
</dbReference>
<sequence length="136" mass="14471">MRICADARAGELAAALDALSPLPDASDFRTPESGLVMLRGRMGGDGRAFNFGEATVTRAAVRIDTGEVGHAYQLGRDRAKARVAAILDALVQSGKANEVVAALAPASRRIAEERALVRRQTAATRVDFFTMTRGED</sequence>
<dbReference type="OrthoDB" id="530475at2"/>
<name>A0A4Q9GG79_9HYPH</name>
<dbReference type="Proteomes" id="UP000291613">
    <property type="component" value="Unassembled WGS sequence"/>
</dbReference>
<keyword evidence="2" id="KW-1185">Reference proteome</keyword>
<dbReference type="Pfam" id="PF06754">
    <property type="entry name" value="PhnG"/>
    <property type="match status" value="1"/>
</dbReference>
<gene>
    <name evidence="1" type="primary">phnG</name>
    <name evidence="1" type="ORF">EYR15_12825</name>
</gene>
<evidence type="ECO:0000313" key="1">
    <source>
        <dbReference type="EMBL" id="TBN51890.1"/>
    </source>
</evidence>
<dbReference type="GO" id="GO:0016829">
    <property type="term" value="F:lyase activity"/>
    <property type="evidence" value="ECO:0007669"/>
    <property type="project" value="UniProtKB-KW"/>
</dbReference>
<reference evidence="1 2" key="1">
    <citation type="submission" date="2019-02" db="EMBL/GenBank/DDBJ databases">
        <title>Hansschlegelia quercus sp. nov., a novel methylotrophic bacterium from buds of oak (Quercus robur L.).</title>
        <authorList>
            <person name="Agafonova N.V."/>
            <person name="Kaparullina E.N."/>
            <person name="Grouzdev D.S."/>
            <person name="Doronina N.V."/>
        </authorList>
    </citation>
    <scope>NUCLEOTIDE SEQUENCE [LARGE SCALE GENOMIC DNA]</scope>
    <source>
        <strain evidence="1 2">Dub</strain>
    </source>
</reference>